<dbReference type="NCBIfam" id="NF037970">
    <property type="entry name" value="vanZ_1"/>
    <property type="match status" value="1"/>
</dbReference>
<feature type="transmembrane region" description="Helical" evidence="1">
    <location>
        <begin position="47"/>
        <end position="64"/>
    </location>
</feature>
<feature type="domain" description="VanZ-like" evidence="2">
    <location>
        <begin position="44"/>
        <end position="116"/>
    </location>
</feature>
<organism evidence="3 4">
    <name type="scientific">Rhodanobacter thiooxydans</name>
    <dbReference type="NCBI Taxonomy" id="416169"/>
    <lineage>
        <taxon>Bacteria</taxon>
        <taxon>Pseudomonadati</taxon>
        <taxon>Pseudomonadota</taxon>
        <taxon>Gammaproteobacteria</taxon>
        <taxon>Lysobacterales</taxon>
        <taxon>Rhodanobacteraceae</taxon>
        <taxon>Rhodanobacter</taxon>
    </lineage>
</organism>
<evidence type="ECO:0000313" key="4">
    <source>
        <dbReference type="Proteomes" id="UP000076131"/>
    </source>
</evidence>
<dbReference type="AlphaFoldDB" id="A0A154QGQ3"/>
<evidence type="ECO:0000313" key="3">
    <source>
        <dbReference type="EMBL" id="KZC23346.1"/>
    </source>
</evidence>
<dbReference type="eggNOG" id="COG5652">
    <property type="taxonomic scope" value="Bacteria"/>
</dbReference>
<reference evidence="3 4" key="1">
    <citation type="journal article" date="2016" name="MBio">
        <title>Lateral Gene Transfer in a Heavy Metal-Contaminated-Groundwater Microbial Community.</title>
        <authorList>
            <person name="Hemme C.L."/>
            <person name="Green S.J."/>
            <person name="Rishishwar L."/>
            <person name="Prakash O."/>
            <person name="Pettenato A."/>
            <person name="Chakraborty R."/>
            <person name="Deutschbauer A.M."/>
            <person name="Van Nostrand J.D."/>
            <person name="Wu L."/>
            <person name="He Z."/>
            <person name="Jordan I.K."/>
            <person name="Hazen T.C."/>
            <person name="Arkin A.P."/>
            <person name="Kostka J.E."/>
            <person name="Zhou J."/>
        </authorList>
    </citation>
    <scope>NUCLEOTIDE SEQUENCE [LARGE SCALE GENOMIC DNA]</scope>
    <source>
        <strain evidence="3 4">FW104-T7</strain>
    </source>
</reference>
<feature type="transmembrane region" description="Helical" evidence="1">
    <location>
        <begin position="12"/>
        <end position="31"/>
    </location>
</feature>
<dbReference type="InterPro" id="IPR006976">
    <property type="entry name" value="VanZ-like"/>
</dbReference>
<feature type="transmembrane region" description="Helical" evidence="1">
    <location>
        <begin position="102"/>
        <end position="126"/>
    </location>
</feature>
<feature type="transmembrane region" description="Helical" evidence="1">
    <location>
        <begin position="71"/>
        <end position="90"/>
    </location>
</feature>
<evidence type="ECO:0000259" key="2">
    <source>
        <dbReference type="Pfam" id="PF04892"/>
    </source>
</evidence>
<keyword evidence="1" id="KW-0472">Membrane</keyword>
<dbReference type="PANTHER" id="PTHR28008:SF1">
    <property type="entry name" value="DOMAIN PROTEIN, PUTATIVE (AFU_ORTHOLOGUE AFUA_3G10980)-RELATED"/>
    <property type="match status" value="1"/>
</dbReference>
<keyword evidence="4" id="KW-1185">Reference proteome</keyword>
<sequence length="136" mass="15081">MDVQTSVRLRWHRAWVALGGAIMLWVLWMALTPDPGITLAFPYGDKLLHATTFTCLMGWWGNVYRARRSRGWAALGCLAFGVFIEFAQWLDPPRDADALDVLADGIGIAVALLLLRTPLASVLASVEAWSVRRRGS</sequence>
<dbReference type="STRING" id="416169.RHOFW104T7_14315"/>
<gene>
    <name evidence="3" type="ORF">RHOFW104T7_14315</name>
</gene>
<dbReference type="PANTHER" id="PTHR28008">
    <property type="entry name" value="DOMAIN PROTEIN, PUTATIVE (AFU_ORTHOLOGUE AFUA_3G10980)-RELATED"/>
    <property type="match status" value="1"/>
</dbReference>
<dbReference type="RefSeq" id="WP_008433186.1">
    <property type="nucleotide sequence ID" value="NZ_LVJS01000047.1"/>
</dbReference>
<accession>A0A154QGQ3</accession>
<dbReference type="Proteomes" id="UP000076131">
    <property type="component" value="Unassembled WGS sequence"/>
</dbReference>
<comment type="caution">
    <text evidence="3">The sequence shown here is derived from an EMBL/GenBank/DDBJ whole genome shotgun (WGS) entry which is preliminary data.</text>
</comment>
<dbReference type="Pfam" id="PF04892">
    <property type="entry name" value="VanZ"/>
    <property type="match status" value="1"/>
</dbReference>
<name>A0A154QGQ3_9GAMM</name>
<keyword evidence="1" id="KW-0812">Transmembrane</keyword>
<proteinExistence type="predicted"/>
<protein>
    <recommendedName>
        <fullName evidence="2">VanZ-like domain-containing protein</fullName>
    </recommendedName>
</protein>
<evidence type="ECO:0000256" key="1">
    <source>
        <dbReference type="SAM" id="Phobius"/>
    </source>
</evidence>
<keyword evidence="1" id="KW-1133">Transmembrane helix</keyword>
<dbReference type="EMBL" id="LVJS01000047">
    <property type="protein sequence ID" value="KZC23346.1"/>
    <property type="molecule type" value="Genomic_DNA"/>
</dbReference>